<accession>T1AHK4</accession>
<dbReference type="EMBL" id="AUZX01007357">
    <property type="protein sequence ID" value="EQD59971.1"/>
    <property type="molecule type" value="Genomic_DNA"/>
</dbReference>
<reference evidence="1" key="1">
    <citation type="submission" date="2013-08" db="EMBL/GenBank/DDBJ databases">
        <authorList>
            <person name="Mendez C."/>
            <person name="Richter M."/>
            <person name="Ferrer M."/>
            <person name="Sanchez J."/>
        </authorList>
    </citation>
    <scope>NUCLEOTIDE SEQUENCE</scope>
</reference>
<gene>
    <name evidence="1" type="ORF">B1A_10334</name>
</gene>
<dbReference type="AlphaFoldDB" id="T1AHK4"/>
<feature type="non-terminal residue" evidence="1">
    <location>
        <position position="1"/>
    </location>
</feature>
<evidence type="ECO:0000313" key="1">
    <source>
        <dbReference type="EMBL" id="EQD59971.1"/>
    </source>
</evidence>
<keyword evidence="1" id="KW-0413">Isomerase</keyword>
<organism evidence="1">
    <name type="scientific">mine drainage metagenome</name>
    <dbReference type="NCBI Taxonomy" id="410659"/>
    <lineage>
        <taxon>unclassified sequences</taxon>
        <taxon>metagenomes</taxon>
        <taxon>ecological metagenomes</taxon>
    </lineage>
</organism>
<sequence>GEQVAFLQITTNARADPAIPGRVYSFGVLQQARALSEYLVVRNRGARVLRVHLADVGSGVHVLLQAADDLLSEPVR</sequence>
<proteinExistence type="predicted"/>
<comment type="caution">
    <text evidence="1">The sequence shown here is derived from an EMBL/GenBank/DDBJ whole genome shotgun (WGS) entry which is preliminary data.</text>
</comment>
<protein>
    <submittedName>
        <fullName evidence="1">Phosphoglucose isomerase</fullName>
    </submittedName>
</protein>
<dbReference type="GO" id="GO:0016853">
    <property type="term" value="F:isomerase activity"/>
    <property type="evidence" value="ECO:0007669"/>
    <property type="project" value="UniProtKB-KW"/>
</dbReference>
<name>T1AHK4_9ZZZZ</name>
<reference evidence="1" key="2">
    <citation type="journal article" date="2014" name="ISME J.">
        <title>Microbial stratification in low pH oxic and suboxic macroscopic growths along an acid mine drainage.</title>
        <authorList>
            <person name="Mendez-Garcia C."/>
            <person name="Mesa V."/>
            <person name="Sprenger R.R."/>
            <person name="Richter M."/>
            <person name="Diez M.S."/>
            <person name="Solano J."/>
            <person name="Bargiela R."/>
            <person name="Golyshina O.V."/>
            <person name="Manteca A."/>
            <person name="Ramos J.L."/>
            <person name="Gallego J.R."/>
            <person name="Llorente I."/>
            <person name="Martins Dos Santos V.A."/>
            <person name="Jensen O.N."/>
            <person name="Pelaez A.I."/>
            <person name="Sanchez J."/>
            <person name="Ferrer M."/>
        </authorList>
    </citation>
    <scope>NUCLEOTIDE SEQUENCE</scope>
</reference>